<dbReference type="AlphaFoldDB" id="A0A4Y2CUR4"/>
<organism evidence="1 2">
    <name type="scientific">Araneus ventricosus</name>
    <name type="common">Orbweaver spider</name>
    <name type="synonym">Epeira ventricosa</name>
    <dbReference type="NCBI Taxonomy" id="182803"/>
    <lineage>
        <taxon>Eukaryota</taxon>
        <taxon>Metazoa</taxon>
        <taxon>Ecdysozoa</taxon>
        <taxon>Arthropoda</taxon>
        <taxon>Chelicerata</taxon>
        <taxon>Arachnida</taxon>
        <taxon>Araneae</taxon>
        <taxon>Araneomorphae</taxon>
        <taxon>Entelegynae</taxon>
        <taxon>Araneoidea</taxon>
        <taxon>Araneidae</taxon>
        <taxon>Araneus</taxon>
    </lineage>
</organism>
<sequence length="136" mass="15396">MWACCSLNSTSGKKTSSRWCGAEVWRGGFQLSCRPRELTAVQYYEPLDLKDIKKLSTDKQHCLAIKDGSCSSSVTDNSPGELSYARWLIPANRLLWLYTGTPSPLQNLIILVNYVMLVYAPMWFEIKMKSNCQYGA</sequence>
<keyword evidence="2" id="KW-1185">Reference proteome</keyword>
<dbReference type="EMBL" id="BGPR01000242">
    <property type="protein sequence ID" value="GBM07428.1"/>
    <property type="molecule type" value="Genomic_DNA"/>
</dbReference>
<dbReference type="PANTHER" id="PTHR46409:SF1">
    <property type="entry name" value="HTH PSQ-TYPE DOMAIN-CONTAINING PROTEIN"/>
    <property type="match status" value="1"/>
</dbReference>
<comment type="caution">
    <text evidence="1">The sequence shown here is derived from an EMBL/GenBank/DDBJ whole genome shotgun (WGS) entry which is preliminary data.</text>
</comment>
<proteinExistence type="predicted"/>
<dbReference type="PANTHER" id="PTHR46409">
    <property type="entry name" value="HTH PSQ-TYPE DOMAIN-CONTAINING PROTEIN"/>
    <property type="match status" value="1"/>
</dbReference>
<gene>
    <name evidence="1" type="ORF">AVEN_26496_1</name>
</gene>
<dbReference type="Proteomes" id="UP000499080">
    <property type="component" value="Unassembled WGS sequence"/>
</dbReference>
<accession>A0A4Y2CUR4</accession>
<reference evidence="1 2" key="1">
    <citation type="journal article" date="2019" name="Sci. Rep.">
        <title>Orb-weaving spider Araneus ventricosus genome elucidates the spidroin gene catalogue.</title>
        <authorList>
            <person name="Kono N."/>
            <person name="Nakamura H."/>
            <person name="Ohtoshi R."/>
            <person name="Moran D.A.P."/>
            <person name="Shinohara A."/>
            <person name="Yoshida Y."/>
            <person name="Fujiwara M."/>
            <person name="Mori M."/>
            <person name="Tomita M."/>
            <person name="Arakawa K."/>
        </authorList>
    </citation>
    <scope>NUCLEOTIDE SEQUENCE [LARGE SCALE GENOMIC DNA]</scope>
</reference>
<evidence type="ECO:0000313" key="2">
    <source>
        <dbReference type="Proteomes" id="UP000499080"/>
    </source>
</evidence>
<protein>
    <submittedName>
        <fullName evidence="1">Uncharacterized protein</fullName>
    </submittedName>
</protein>
<evidence type="ECO:0000313" key="1">
    <source>
        <dbReference type="EMBL" id="GBM07428.1"/>
    </source>
</evidence>
<name>A0A4Y2CUR4_ARAVE</name>